<keyword evidence="1" id="KW-1133">Transmembrane helix</keyword>
<evidence type="ECO:0008006" key="5">
    <source>
        <dbReference type="Google" id="ProtNLM"/>
    </source>
</evidence>
<dbReference type="EMBL" id="JAQOWY010000487">
    <property type="protein sequence ID" value="KAK1841356.1"/>
    <property type="molecule type" value="Genomic_DNA"/>
</dbReference>
<reference evidence="3" key="1">
    <citation type="submission" date="2023-01" db="EMBL/GenBank/DDBJ databases">
        <title>Colletotrichum chrysophilum M932 genome sequence.</title>
        <authorList>
            <person name="Baroncelli R."/>
        </authorList>
    </citation>
    <scope>NUCLEOTIDE SEQUENCE</scope>
    <source>
        <strain evidence="3">M932</strain>
    </source>
</reference>
<organism evidence="3 4">
    <name type="scientific">Colletotrichum chrysophilum</name>
    <dbReference type="NCBI Taxonomy" id="1836956"/>
    <lineage>
        <taxon>Eukaryota</taxon>
        <taxon>Fungi</taxon>
        <taxon>Dikarya</taxon>
        <taxon>Ascomycota</taxon>
        <taxon>Pezizomycotina</taxon>
        <taxon>Sordariomycetes</taxon>
        <taxon>Hypocreomycetidae</taxon>
        <taxon>Glomerellales</taxon>
        <taxon>Glomerellaceae</taxon>
        <taxon>Colletotrichum</taxon>
        <taxon>Colletotrichum gloeosporioides species complex</taxon>
    </lineage>
</organism>
<evidence type="ECO:0000256" key="1">
    <source>
        <dbReference type="SAM" id="Phobius"/>
    </source>
</evidence>
<keyword evidence="4" id="KW-1185">Reference proteome</keyword>
<evidence type="ECO:0000256" key="2">
    <source>
        <dbReference type="SAM" id="SignalP"/>
    </source>
</evidence>
<keyword evidence="2" id="KW-0732">Signal</keyword>
<feature type="chain" id="PRO_5042266469" description="Secreted protein" evidence="2">
    <location>
        <begin position="20"/>
        <end position="126"/>
    </location>
</feature>
<comment type="caution">
    <text evidence="3">The sequence shown here is derived from an EMBL/GenBank/DDBJ whole genome shotgun (WGS) entry which is preliminary data.</text>
</comment>
<accession>A0AAD9A4K7</accession>
<evidence type="ECO:0000313" key="4">
    <source>
        <dbReference type="Proteomes" id="UP001243330"/>
    </source>
</evidence>
<dbReference type="Proteomes" id="UP001243330">
    <property type="component" value="Unassembled WGS sequence"/>
</dbReference>
<gene>
    <name evidence="3" type="ORF">CCHR01_16022</name>
</gene>
<proteinExistence type="predicted"/>
<feature type="transmembrane region" description="Helical" evidence="1">
    <location>
        <begin position="35"/>
        <end position="53"/>
    </location>
</feature>
<name>A0AAD9A4K7_9PEZI</name>
<keyword evidence="1" id="KW-0812">Transmembrane</keyword>
<evidence type="ECO:0000313" key="3">
    <source>
        <dbReference type="EMBL" id="KAK1841356.1"/>
    </source>
</evidence>
<protein>
    <recommendedName>
        <fullName evidence="5">Secreted protein</fullName>
    </recommendedName>
</protein>
<dbReference type="AlphaFoldDB" id="A0AAD9A4K7"/>
<keyword evidence="1" id="KW-0472">Membrane</keyword>
<feature type="signal peptide" evidence="2">
    <location>
        <begin position="1"/>
        <end position="19"/>
    </location>
</feature>
<sequence>MSVCLRVFLFFLFSSLALFGQFCLDPKIWTSFANPFAAFWLRSSVVSVLFSLISERSLRRPIVIILIFGFREESSVLAHDSSHSVPGITLPPGDANLFFHCTLWLVQGYEEEASIPPMNAGNCQQL</sequence>